<keyword evidence="2" id="KW-1185">Reference proteome</keyword>
<dbReference type="Proteomes" id="UP000805193">
    <property type="component" value="Unassembled WGS sequence"/>
</dbReference>
<reference evidence="1 2" key="1">
    <citation type="journal article" date="2020" name="Cell">
        <title>Large-Scale Comparative Analyses of Tick Genomes Elucidate Their Genetic Diversity and Vector Capacities.</title>
        <authorList>
            <consortium name="Tick Genome and Microbiome Consortium (TIGMIC)"/>
            <person name="Jia N."/>
            <person name="Wang J."/>
            <person name="Shi W."/>
            <person name="Du L."/>
            <person name="Sun Y."/>
            <person name="Zhan W."/>
            <person name="Jiang J.F."/>
            <person name="Wang Q."/>
            <person name="Zhang B."/>
            <person name="Ji P."/>
            <person name="Bell-Sakyi L."/>
            <person name="Cui X.M."/>
            <person name="Yuan T.T."/>
            <person name="Jiang B.G."/>
            <person name="Yang W.F."/>
            <person name="Lam T.T."/>
            <person name="Chang Q.C."/>
            <person name="Ding S.J."/>
            <person name="Wang X.J."/>
            <person name="Zhu J.G."/>
            <person name="Ruan X.D."/>
            <person name="Zhao L."/>
            <person name="Wei J.T."/>
            <person name="Ye R.Z."/>
            <person name="Que T.C."/>
            <person name="Du C.H."/>
            <person name="Zhou Y.H."/>
            <person name="Cheng J.X."/>
            <person name="Dai P.F."/>
            <person name="Guo W.B."/>
            <person name="Han X.H."/>
            <person name="Huang E.J."/>
            <person name="Li L.F."/>
            <person name="Wei W."/>
            <person name="Gao Y.C."/>
            <person name="Liu J.Z."/>
            <person name="Shao H.Z."/>
            <person name="Wang X."/>
            <person name="Wang C.C."/>
            <person name="Yang T.C."/>
            <person name="Huo Q.B."/>
            <person name="Li W."/>
            <person name="Chen H.Y."/>
            <person name="Chen S.E."/>
            <person name="Zhou L.G."/>
            <person name="Ni X.B."/>
            <person name="Tian J.H."/>
            <person name="Sheng Y."/>
            <person name="Liu T."/>
            <person name="Pan Y.S."/>
            <person name="Xia L.Y."/>
            <person name="Li J."/>
            <person name="Zhao F."/>
            <person name="Cao W.C."/>
        </authorList>
    </citation>
    <scope>NUCLEOTIDE SEQUENCE [LARGE SCALE GENOMIC DNA]</scope>
    <source>
        <strain evidence="1">Iper-2018</strain>
    </source>
</reference>
<sequence>WMDFPKDQPYRPDDEDEVLDINLRQDPAFRRPMRYDTKKPGPTYFFHEPDSSETSNENEQNARRVMLRQQKLRAGARYGVEQDVDQEDAVLDHLKEVAVRGPPRLSGPYTDRWVRSAIPALPGPFQTLRRARKQLPHCRR</sequence>
<name>A0AC60P114_IXOPE</name>
<comment type="caution">
    <text evidence="1">The sequence shown here is derived from an EMBL/GenBank/DDBJ whole genome shotgun (WGS) entry which is preliminary data.</text>
</comment>
<proteinExistence type="predicted"/>
<organism evidence="1 2">
    <name type="scientific">Ixodes persulcatus</name>
    <name type="common">Taiga tick</name>
    <dbReference type="NCBI Taxonomy" id="34615"/>
    <lineage>
        <taxon>Eukaryota</taxon>
        <taxon>Metazoa</taxon>
        <taxon>Ecdysozoa</taxon>
        <taxon>Arthropoda</taxon>
        <taxon>Chelicerata</taxon>
        <taxon>Arachnida</taxon>
        <taxon>Acari</taxon>
        <taxon>Parasitiformes</taxon>
        <taxon>Ixodida</taxon>
        <taxon>Ixodoidea</taxon>
        <taxon>Ixodidae</taxon>
        <taxon>Ixodinae</taxon>
        <taxon>Ixodes</taxon>
    </lineage>
</organism>
<evidence type="ECO:0000313" key="1">
    <source>
        <dbReference type="EMBL" id="KAG0413064.1"/>
    </source>
</evidence>
<accession>A0AC60P114</accession>
<protein>
    <submittedName>
        <fullName evidence="1">Uncharacterized protein</fullName>
    </submittedName>
</protein>
<evidence type="ECO:0000313" key="2">
    <source>
        <dbReference type="Proteomes" id="UP000805193"/>
    </source>
</evidence>
<gene>
    <name evidence="1" type="ORF">HPB47_009794</name>
</gene>
<feature type="non-terminal residue" evidence="1">
    <location>
        <position position="1"/>
    </location>
</feature>
<dbReference type="EMBL" id="JABSTQ010011297">
    <property type="protein sequence ID" value="KAG0413064.1"/>
    <property type="molecule type" value="Genomic_DNA"/>
</dbReference>